<proteinExistence type="predicted"/>
<accession>A0AAX3BDS0</accession>
<evidence type="ECO:0000313" key="2">
    <source>
        <dbReference type="Proteomes" id="UP001056539"/>
    </source>
</evidence>
<keyword evidence="2" id="KW-1185">Reference proteome</keyword>
<dbReference type="AlphaFoldDB" id="A0AAX3BDS0"/>
<gene>
    <name evidence="1" type="ORF">KDW03_01220</name>
</gene>
<dbReference type="PROSITE" id="PS51257">
    <property type="entry name" value="PROKAR_LIPOPROTEIN"/>
    <property type="match status" value="1"/>
</dbReference>
<dbReference type="EMBL" id="CP073355">
    <property type="protein sequence ID" value="URA10452.1"/>
    <property type="molecule type" value="Genomic_DNA"/>
</dbReference>
<sequence>MNFSKILMIMALIFLGGCATTPTTIPWLGVQWKRSYEVTTSGARTYYYGGDYYTITITKDLFTIDYYTNEKLVLKQEFPVVSVDETKTIVAYDKSTVSDIKIAVAKCAVTTNKMEITNYTTYITNKSTSATSTTNEMEGLSAIGFGLK</sequence>
<dbReference type="Proteomes" id="UP001056539">
    <property type="component" value="Chromosome"/>
</dbReference>
<reference evidence="1" key="2">
    <citation type="submission" date="2022-06" db="EMBL/GenBank/DDBJ databases">
        <title>Thermospira aquatica gen. nov., sp. nov.</title>
        <authorList>
            <person name="Ben Ali Gam Z."/>
            <person name="Labat M."/>
        </authorList>
    </citation>
    <scope>NUCLEOTIDE SEQUENCE</scope>
    <source>
        <strain evidence="1">F1F22</strain>
    </source>
</reference>
<evidence type="ECO:0008006" key="3">
    <source>
        <dbReference type="Google" id="ProtNLM"/>
    </source>
</evidence>
<protein>
    <recommendedName>
        <fullName evidence="3">Lipoprotein</fullName>
    </recommendedName>
</protein>
<dbReference type="RefSeq" id="WP_271435579.1">
    <property type="nucleotide sequence ID" value="NZ_CP073355.1"/>
</dbReference>
<name>A0AAX3BDS0_9SPIR</name>
<dbReference type="KEGG" id="taqu:KDW03_01220"/>
<evidence type="ECO:0000313" key="1">
    <source>
        <dbReference type="EMBL" id="URA10452.1"/>
    </source>
</evidence>
<organism evidence="1 2">
    <name type="scientific">Thermospira aquatica</name>
    <dbReference type="NCBI Taxonomy" id="2828656"/>
    <lineage>
        <taxon>Bacteria</taxon>
        <taxon>Pseudomonadati</taxon>
        <taxon>Spirochaetota</taxon>
        <taxon>Spirochaetia</taxon>
        <taxon>Brevinematales</taxon>
        <taxon>Thermospiraceae</taxon>
        <taxon>Thermospira</taxon>
    </lineage>
</organism>
<reference evidence="1" key="1">
    <citation type="submission" date="2021-04" db="EMBL/GenBank/DDBJ databases">
        <authorList>
            <person name="Postec A."/>
        </authorList>
    </citation>
    <scope>NUCLEOTIDE SEQUENCE</scope>
    <source>
        <strain evidence="1">F1F22</strain>
    </source>
</reference>